<feature type="region of interest" description="Disordered" evidence="3">
    <location>
        <begin position="793"/>
        <end position="818"/>
    </location>
</feature>
<feature type="compositionally biased region" description="Basic and acidic residues" evidence="3">
    <location>
        <begin position="170"/>
        <end position="189"/>
    </location>
</feature>
<dbReference type="SMART" id="SM00404">
    <property type="entry name" value="PTPc_motif"/>
    <property type="match status" value="1"/>
</dbReference>
<feature type="region of interest" description="Disordered" evidence="3">
    <location>
        <begin position="876"/>
        <end position="897"/>
    </location>
</feature>
<feature type="compositionally biased region" description="Basic and acidic residues" evidence="3">
    <location>
        <begin position="880"/>
        <end position="897"/>
    </location>
</feature>
<evidence type="ECO:0000259" key="6">
    <source>
        <dbReference type="PROSITE" id="PS50206"/>
    </source>
</evidence>
<feature type="region of interest" description="Disordered" evidence="3">
    <location>
        <begin position="1"/>
        <end position="89"/>
    </location>
</feature>
<dbReference type="AlphaFoldDB" id="A0A2J6PIU3"/>
<evidence type="ECO:0000256" key="1">
    <source>
        <dbReference type="ARBA" id="ARBA00009649"/>
    </source>
</evidence>
<feature type="region of interest" description="Disordered" evidence="3">
    <location>
        <begin position="112"/>
        <end position="278"/>
    </location>
</feature>
<feature type="compositionally biased region" description="Polar residues" evidence="3">
    <location>
        <begin position="133"/>
        <end position="144"/>
    </location>
</feature>
<dbReference type="OrthoDB" id="6058203at2759"/>
<dbReference type="PROSITE" id="PS50206">
    <property type="entry name" value="RHODANESE_3"/>
    <property type="match status" value="1"/>
</dbReference>
<dbReference type="Gene3D" id="3.40.250.10">
    <property type="entry name" value="Rhodanese-like domain"/>
    <property type="match status" value="1"/>
</dbReference>
<dbReference type="InterPro" id="IPR016130">
    <property type="entry name" value="Tyr_Pase_AS"/>
</dbReference>
<feature type="region of interest" description="Disordered" evidence="3">
    <location>
        <begin position="652"/>
        <end position="686"/>
    </location>
</feature>
<dbReference type="SMART" id="SM00450">
    <property type="entry name" value="RHOD"/>
    <property type="match status" value="1"/>
</dbReference>
<dbReference type="PROSITE" id="PS50055">
    <property type="entry name" value="TYR_PHOSPHATASE_PTP"/>
    <property type="match status" value="1"/>
</dbReference>
<dbReference type="InterPro" id="IPR029021">
    <property type="entry name" value="Prot-tyrosine_phosphatase-like"/>
</dbReference>
<dbReference type="CDD" id="cd18533">
    <property type="entry name" value="PTP_fungal"/>
    <property type="match status" value="1"/>
</dbReference>
<dbReference type="PRINTS" id="PR00700">
    <property type="entry name" value="PRTYPHPHTASE"/>
</dbReference>
<dbReference type="FunFam" id="3.40.250.10:FF:000051">
    <property type="entry name" value="Protein tyrosine phosphatase (Pyp1), putative"/>
    <property type="match status" value="1"/>
</dbReference>
<dbReference type="InterPro" id="IPR003595">
    <property type="entry name" value="Tyr_Pase_cat"/>
</dbReference>
<name>A0A2J6PIU3_9HELO</name>
<accession>A0A2J6PIU3</accession>
<feature type="domain" description="Rhodanese" evidence="6">
    <location>
        <begin position="295"/>
        <end position="411"/>
    </location>
</feature>
<dbReference type="PROSITE" id="PS50056">
    <property type="entry name" value="TYR_PHOSPHATASE_2"/>
    <property type="match status" value="1"/>
</dbReference>
<feature type="compositionally biased region" description="Basic and acidic residues" evidence="3">
    <location>
        <begin position="148"/>
        <end position="159"/>
    </location>
</feature>
<dbReference type="PANTHER" id="PTHR19134:SF561">
    <property type="entry name" value="PROTEIN TYROSINE PHOSPHATASE 36E, ISOFORM A"/>
    <property type="match status" value="1"/>
</dbReference>
<evidence type="ECO:0000259" key="4">
    <source>
        <dbReference type="PROSITE" id="PS50055"/>
    </source>
</evidence>
<feature type="domain" description="Tyrosine specific protein phosphatases" evidence="5">
    <location>
        <begin position="736"/>
        <end position="860"/>
    </location>
</feature>
<dbReference type="Pfam" id="PF00581">
    <property type="entry name" value="Rhodanese"/>
    <property type="match status" value="1"/>
</dbReference>
<dbReference type="InterPro" id="IPR001763">
    <property type="entry name" value="Rhodanese-like_dom"/>
</dbReference>
<evidence type="ECO:0000313" key="8">
    <source>
        <dbReference type="Proteomes" id="UP000235672"/>
    </source>
</evidence>
<dbReference type="InterPro" id="IPR000242">
    <property type="entry name" value="PTP_cat"/>
</dbReference>
<dbReference type="InterPro" id="IPR036873">
    <property type="entry name" value="Rhodanese-like_dom_sf"/>
</dbReference>
<evidence type="ECO:0000256" key="2">
    <source>
        <dbReference type="ARBA" id="ARBA00013064"/>
    </source>
</evidence>
<dbReference type="PANTHER" id="PTHR19134">
    <property type="entry name" value="RECEPTOR-TYPE TYROSINE-PROTEIN PHOSPHATASE"/>
    <property type="match status" value="1"/>
</dbReference>
<dbReference type="SUPFAM" id="SSF52821">
    <property type="entry name" value="Rhodanese/Cell cycle control phosphatase"/>
    <property type="match status" value="1"/>
</dbReference>
<protein>
    <recommendedName>
        <fullName evidence="2">protein-tyrosine-phosphatase</fullName>
        <ecNumber evidence="2">3.1.3.48</ecNumber>
    </recommendedName>
</protein>
<sequence length="897" mass="99403">MVTKTATRPTPRSSHSHSHSTSRTPRATNPLSPPLPQVAASVGQALPPNSVPFLRSPGGGQEVRTPSPNYFGLVVDPASEGRDTAAGPVGWSPAGSSIISLNSPKHIPLESNKEYEAFRRQSEEHKGFRLSHGNLQHFASTPSAHTRPKIDRNPSRSDAQEYPSPKSRPKAREDTPDRMDLDGGPERTRFASPDPMGSRETSLNAPSFFDIPRQQSPVNVASLNPPTSRTLLSSLDDRHPRLSLPQNKADPPSPHLRIQQRGSQHPRADTLPSTLEDGPVMISSTQLRDMIASIPEGQFLLLDLRVFPQFSQSRIRDALNLCIPTTLLKRPSFNLQKLQDTFTNEAEKARFSQWKNAKYIVVYDAFSEEKKDATSAVNTLKKFSNEGWKGRSYILRGGFVDFSKKFPQLIDDRSTQEMQSSKINLSLGTSGPEVAPVAGGCALPATKNAANPFFSNIRQNQDLIGGVGQMDIKIPEELTTESEKVLPRWLLRAAAKEDHGKNVSEKFLRLELAEQSRMNKALSSGVSYGNSNGNSKDVQIAGIEKGGKNRYNNIWPFEHARVRLQGRPDGACDYVNASHIKASRSNKRYIASQGPLPATFEDFWSVIWDQDVRVIVMLTAESEGGQLKCHPYWSNQEYGPMKLKGLSEKKVYLDTKRHRDPAERRDSGRRRANTTTESAPPPQPAEPHAIIRKFTLSHAAHPFSPMREITQVHYSSWPDFGAPASPSQLLGLVELSNFIQRATAAPTHPPRSDDPEFDEESRPMLVHCSAGCGRTGTFCTIDSVIDMLKRQRKEMKSGVTPMEMTTSSGGDYMGKGKNASTSTEISGDWIFDQDLDLIEKTVEDFRGQRLSMVQSLRQYVLCYETVLEWIAQQNFGGSKSGRDRSGSDATGAERRVT</sequence>
<dbReference type="GO" id="GO:0004725">
    <property type="term" value="F:protein tyrosine phosphatase activity"/>
    <property type="evidence" value="ECO:0007669"/>
    <property type="project" value="UniProtKB-EC"/>
</dbReference>
<dbReference type="EC" id="3.1.3.48" evidence="2"/>
<dbReference type="SMART" id="SM00194">
    <property type="entry name" value="PTPc"/>
    <property type="match status" value="1"/>
</dbReference>
<keyword evidence="8" id="KW-1185">Reference proteome</keyword>
<dbReference type="SUPFAM" id="SSF52799">
    <property type="entry name" value="(Phosphotyrosine protein) phosphatases II"/>
    <property type="match status" value="1"/>
</dbReference>
<dbReference type="InterPro" id="IPR000387">
    <property type="entry name" value="Tyr_Pase_dom"/>
</dbReference>
<dbReference type="CDD" id="cd01446">
    <property type="entry name" value="DSP_MapKP"/>
    <property type="match status" value="1"/>
</dbReference>
<comment type="similarity">
    <text evidence="1">Belongs to the protein-tyrosine phosphatase family. Non-receptor class subfamily.</text>
</comment>
<organism evidence="7 8">
    <name type="scientific">Hyaloscypha hepaticicola</name>
    <dbReference type="NCBI Taxonomy" id="2082293"/>
    <lineage>
        <taxon>Eukaryota</taxon>
        <taxon>Fungi</taxon>
        <taxon>Dikarya</taxon>
        <taxon>Ascomycota</taxon>
        <taxon>Pezizomycotina</taxon>
        <taxon>Leotiomycetes</taxon>
        <taxon>Helotiales</taxon>
        <taxon>Hyaloscyphaceae</taxon>
        <taxon>Hyaloscypha</taxon>
    </lineage>
</organism>
<dbReference type="Proteomes" id="UP000235672">
    <property type="component" value="Unassembled WGS sequence"/>
</dbReference>
<proteinExistence type="inferred from homology"/>
<feature type="compositionally biased region" description="Polar residues" evidence="3">
    <location>
        <begin position="213"/>
        <end position="233"/>
    </location>
</feature>
<dbReference type="InterPro" id="IPR050348">
    <property type="entry name" value="Protein-Tyr_Phosphatase"/>
</dbReference>
<gene>
    <name evidence="7" type="ORF">NA56DRAFT_411500</name>
</gene>
<reference evidence="7 8" key="1">
    <citation type="submission" date="2016-05" db="EMBL/GenBank/DDBJ databases">
        <title>A degradative enzymes factory behind the ericoid mycorrhizal symbiosis.</title>
        <authorList>
            <consortium name="DOE Joint Genome Institute"/>
            <person name="Martino E."/>
            <person name="Morin E."/>
            <person name="Grelet G."/>
            <person name="Kuo A."/>
            <person name="Kohler A."/>
            <person name="Daghino S."/>
            <person name="Barry K."/>
            <person name="Choi C."/>
            <person name="Cichocki N."/>
            <person name="Clum A."/>
            <person name="Copeland A."/>
            <person name="Hainaut M."/>
            <person name="Haridas S."/>
            <person name="Labutti K."/>
            <person name="Lindquist E."/>
            <person name="Lipzen A."/>
            <person name="Khouja H.-R."/>
            <person name="Murat C."/>
            <person name="Ohm R."/>
            <person name="Olson A."/>
            <person name="Spatafora J."/>
            <person name="Veneault-Fourrey C."/>
            <person name="Henrissat B."/>
            <person name="Grigoriev I."/>
            <person name="Martin F."/>
            <person name="Perotto S."/>
        </authorList>
    </citation>
    <scope>NUCLEOTIDE SEQUENCE [LARGE SCALE GENOMIC DNA]</scope>
    <source>
        <strain evidence="7 8">UAMH 7357</strain>
    </source>
</reference>
<dbReference type="Pfam" id="PF00102">
    <property type="entry name" value="Y_phosphatase"/>
    <property type="match status" value="1"/>
</dbReference>
<dbReference type="STRING" id="1745343.A0A2J6PIU3"/>
<feature type="compositionally biased region" description="Basic and acidic residues" evidence="3">
    <location>
        <begin position="652"/>
        <end position="666"/>
    </location>
</feature>
<evidence type="ECO:0000259" key="5">
    <source>
        <dbReference type="PROSITE" id="PS50056"/>
    </source>
</evidence>
<dbReference type="Gene3D" id="3.90.190.10">
    <property type="entry name" value="Protein tyrosine phosphatase superfamily"/>
    <property type="match status" value="1"/>
</dbReference>
<dbReference type="EMBL" id="KZ613526">
    <property type="protein sequence ID" value="PMD13943.1"/>
    <property type="molecule type" value="Genomic_DNA"/>
</dbReference>
<feature type="compositionally biased region" description="Basic and acidic residues" evidence="3">
    <location>
        <begin position="112"/>
        <end position="127"/>
    </location>
</feature>
<dbReference type="PROSITE" id="PS00383">
    <property type="entry name" value="TYR_PHOSPHATASE_1"/>
    <property type="match status" value="1"/>
</dbReference>
<evidence type="ECO:0000313" key="7">
    <source>
        <dbReference type="EMBL" id="PMD13943.1"/>
    </source>
</evidence>
<feature type="domain" description="Tyrosine-protein phosphatase" evidence="4">
    <location>
        <begin position="548"/>
        <end position="869"/>
    </location>
</feature>
<evidence type="ECO:0000256" key="3">
    <source>
        <dbReference type="SAM" id="MobiDB-lite"/>
    </source>
</evidence>